<evidence type="ECO:0000256" key="1">
    <source>
        <dbReference type="SAM" id="SignalP"/>
    </source>
</evidence>
<dbReference type="RefSeq" id="WP_171469443.1">
    <property type="nucleotide sequence ID" value="NZ_CP053452.2"/>
</dbReference>
<evidence type="ECO:0000259" key="2">
    <source>
        <dbReference type="Pfam" id="PF05239"/>
    </source>
</evidence>
<dbReference type="Gene3D" id="2.30.30.240">
    <property type="entry name" value="PRC-barrel domain"/>
    <property type="match status" value="1"/>
</dbReference>
<keyword evidence="4" id="KW-1185">Reference proteome</keyword>
<feature type="domain" description="PRC-barrel" evidence="2">
    <location>
        <begin position="38"/>
        <end position="105"/>
    </location>
</feature>
<dbReference type="InterPro" id="IPR011033">
    <property type="entry name" value="PRC_barrel-like_sf"/>
</dbReference>
<keyword evidence="1" id="KW-0732">Signal</keyword>
<sequence length="152" mass="16733">MKCYTLRAASAAFLLAAGTVPALAADPPRPIAGAAVNNTFRAKQVLGTKILIQNNTAVGTVEDLVFDDAGNLEYMIVSTNDSKLITVPWEAAKFDLEKKTAVLGITADAYKAIPTYTVTTYPQFYAPTYRTEIFRTYGLTPRELRRLERRLP</sequence>
<gene>
    <name evidence="3" type="ORF">FTUN_0699</name>
</gene>
<feature type="signal peptide" evidence="1">
    <location>
        <begin position="1"/>
        <end position="24"/>
    </location>
</feature>
<organism evidence="3 4">
    <name type="scientific">Frigoriglobus tundricola</name>
    <dbReference type="NCBI Taxonomy" id="2774151"/>
    <lineage>
        <taxon>Bacteria</taxon>
        <taxon>Pseudomonadati</taxon>
        <taxon>Planctomycetota</taxon>
        <taxon>Planctomycetia</taxon>
        <taxon>Gemmatales</taxon>
        <taxon>Gemmataceae</taxon>
        <taxon>Frigoriglobus</taxon>
    </lineage>
</organism>
<protein>
    <recommendedName>
        <fullName evidence="2">PRC-barrel domain-containing protein</fullName>
    </recommendedName>
</protein>
<reference evidence="4" key="1">
    <citation type="submission" date="2020-05" db="EMBL/GenBank/DDBJ databases">
        <title>Frigoriglobus tundricola gen. nov., sp. nov., a psychrotolerant cellulolytic planctomycete of the family Gemmataceae with two divergent copies of 16S rRNA gene.</title>
        <authorList>
            <person name="Kulichevskaya I.S."/>
            <person name="Ivanova A.A."/>
            <person name="Naumoff D.G."/>
            <person name="Beletsky A.V."/>
            <person name="Rijpstra W.I.C."/>
            <person name="Sinninghe Damste J.S."/>
            <person name="Mardanov A.V."/>
            <person name="Ravin N.V."/>
            <person name="Dedysh S.N."/>
        </authorList>
    </citation>
    <scope>NUCLEOTIDE SEQUENCE [LARGE SCALE GENOMIC DNA]</scope>
    <source>
        <strain evidence="4">PL17</strain>
    </source>
</reference>
<dbReference type="EMBL" id="CP053452">
    <property type="protein sequence ID" value="QJW93194.1"/>
    <property type="molecule type" value="Genomic_DNA"/>
</dbReference>
<dbReference type="Pfam" id="PF05239">
    <property type="entry name" value="PRC"/>
    <property type="match status" value="1"/>
</dbReference>
<feature type="chain" id="PRO_5026993724" description="PRC-barrel domain-containing protein" evidence="1">
    <location>
        <begin position="25"/>
        <end position="152"/>
    </location>
</feature>
<accession>A0A6M5YI30</accession>
<evidence type="ECO:0000313" key="3">
    <source>
        <dbReference type="EMBL" id="QJW93194.1"/>
    </source>
</evidence>
<dbReference type="KEGG" id="ftj:FTUN_0699"/>
<dbReference type="SUPFAM" id="SSF50346">
    <property type="entry name" value="PRC-barrel domain"/>
    <property type="match status" value="1"/>
</dbReference>
<dbReference type="InterPro" id="IPR027275">
    <property type="entry name" value="PRC-brl_dom"/>
</dbReference>
<dbReference type="Proteomes" id="UP000503447">
    <property type="component" value="Chromosome"/>
</dbReference>
<evidence type="ECO:0000313" key="4">
    <source>
        <dbReference type="Proteomes" id="UP000503447"/>
    </source>
</evidence>
<dbReference type="AlphaFoldDB" id="A0A6M5YI30"/>
<proteinExistence type="predicted"/>
<name>A0A6M5YI30_9BACT</name>